<dbReference type="SMART" id="SM00606">
    <property type="entry name" value="CBD_IV"/>
    <property type="match status" value="1"/>
</dbReference>
<evidence type="ECO:0000313" key="4">
    <source>
        <dbReference type="EMBL" id="PZG01801.1"/>
    </source>
</evidence>
<dbReference type="InterPro" id="IPR028994">
    <property type="entry name" value="Integrin_alpha_N"/>
</dbReference>
<dbReference type="CDD" id="cd04082">
    <property type="entry name" value="CBM35_pectate_lyase-like"/>
    <property type="match status" value="1"/>
</dbReference>
<evidence type="ECO:0000313" key="5">
    <source>
        <dbReference type="Proteomes" id="UP000248749"/>
    </source>
</evidence>
<dbReference type="Gene3D" id="2.60.120.260">
    <property type="entry name" value="Galactose-binding domain-like"/>
    <property type="match status" value="1"/>
</dbReference>
<feature type="region of interest" description="Disordered" evidence="2">
    <location>
        <begin position="1"/>
        <end position="23"/>
    </location>
</feature>
<keyword evidence="1" id="KW-0732">Signal</keyword>
<dbReference type="InterPro" id="IPR041624">
    <property type="entry name" value="RGI_lyase"/>
</dbReference>
<dbReference type="Gene3D" id="2.60.40.10">
    <property type="entry name" value="Immunoglobulins"/>
    <property type="match status" value="1"/>
</dbReference>
<comment type="caution">
    <text evidence="4">The sequence shown here is derived from an EMBL/GenBank/DDBJ whole genome shotgun (WGS) entry which is preliminary data.</text>
</comment>
<gene>
    <name evidence="4" type="ORF">C1I99_05565</name>
</gene>
<dbReference type="Pfam" id="PF03422">
    <property type="entry name" value="CBM_6"/>
    <property type="match status" value="1"/>
</dbReference>
<reference evidence="4 5" key="1">
    <citation type="submission" date="2018-01" db="EMBL/GenBank/DDBJ databases">
        <title>Draft genome sequence of Salinispora sp. 13K206.</title>
        <authorList>
            <person name="Sahin N."/>
            <person name="Saygin H."/>
            <person name="Ay H."/>
        </authorList>
    </citation>
    <scope>NUCLEOTIDE SEQUENCE [LARGE SCALE GENOMIC DNA]</scope>
    <source>
        <strain evidence="4 5">13K206</strain>
    </source>
</reference>
<dbReference type="PROSITE" id="PS51175">
    <property type="entry name" value="CBM6"/>
    <property type="match status" value="1"/>
</dbReference>
<dbReference type="InterPro" id="IPR006584">
    <property type="entry name" value="Cellulose-bd_IV"/>
</dbReference>
<dbReference type="PANTHER" id="PTHR43118:SF1">
    <property type="entry name" value="RHAMNOGALACTURONAN LYASE (EUROFUNG)"/>
    <property type="match status" value="1"/>
</dbReference>
<dbReference type="GO" id="GO:0005975">
    <property type="term" value="P:carbohydrate metabolic process"/>
    <property type="evidence" value="ECO:0007669"/>
    <property type="project" value="UniProtKB-ARBA"/>
</dbReference>
<organism evidence="4 5">
    <name type="scientific">Micromonospora deserti</name>
    <dbReference type="NCBI Taxonomy" id="2070366"/>
    <lineage>
        <taxon>Bacteria</taxon>
        <taxon>Bacillati</taxon>
        <taxon>Actinomycetota</taxon>
        <taxon>Actinomycetes</taxon>
        <taxon>Micromonosporales</taxon>
        <taxon>Micromonosporaceae</taxon>
        <taxon>Micromonospora</taxon>
    </lineage>
</organism>
<dbReference type="GO" id="GO:0030246">
    <property type="term" value="F:carbohydrate binding"/>
    <property type="evidence" value="ECO:0007669"/>
    <property type="project" value="InterPro"/>
</dbReference>
<dbReference type="PANTHER" id="PTHR43118">
    <property type="entry name" value="RHAMNOGALACTURONAN LYASE (EUROFUNG)"/>
    <property type="match status" value="1"/>
</dbReference>
<feature type="domain" description="CBM6" evidence="3">
    <location>
        <begin position="66"/>
        <end position="184"/>
    </location>
</feature>
<dbReference type="InterPro" id="IPR049366">
    <property type="entry name" value="RGL11_C"/>
</dbReference>
<feature type="compositionally biased region" description="Low complexity" evidence="2">
    <location>
        <begin position="1"/>
        <end position="12"/>
    </location>
</feature>
<dbReference type="AlphaFoldDB" id="A0A2W2CV95"/>
<dbReference type="Pfam" id="PF18370">
    <property type="entry name" value="RGI_lyase"/>
    <property type="match status" value="1"/>
</dbReference>
<sequence length="769" mass="82526">MSSNPSTRRTSCPPTPPLSTAWPRSSAWLSSATTSLGVSMKSLIGATTVLVLLVAMPMPTAHAAPTRYEAENAVCDGTIDSNHSGFSGSGFCNSINATGVAVQFTVNAASAGTATLGVRYANGGTTDRLATVNGGATVSFPSTGAWNTWSTATTTIQVNAGTNTIRLAATTAAGLANIDYLDVEVGGPNPPTGRKMERLGRGVVAVRSSSTDVLVTWRLLGLDPDGIGFNVYRSAAGGTAVRLNSSILTGGANFVDRTADLTRSNAYHVRPVIGGVEQAPSGSFTLTANRATEPVVRVPLRAGGPVKFLWVGDLDGDGEYDYVLDRQTSPQTIEAYRRNGQFLWSVNMGPNSTNQNNIEGGSSTINVGHNDGVTVYDFDSDGRAEVAVRIANGVRFGNGTTYNALPDNTRQSIAILDGMTGAPRAIAPVPTDYLTDGPMYARFGVGHLDGVNPSLVAYMKNRIGNGGFNLMFCAWRFNGSTLTQQWKFLRGNQDLPDGHNTRIVDVDVDGRDEIAEIGFVLNGNGTLKYSLAPQGIIHGDRFHIAKMDPSRPGLQGYGVQQVNPSGLREYYYDAATGSMIWRHIESGTSDVGRGMVGDIDPRHPGMEVWSFSGLYNAPTNRLAEPNTSLRPWPHLGLWWDGDITMELLNDGKFEKWNPSSPTPTNSVPRLLANWTYGAVNAYGGPNPTFHGDILGDWREEVVYTNSSYNELIIFTTNYPTNTRLYTLAHNPAYRNAMTLKGYVQSHHVDYFLGAGMTPPPRPNITYAGN</sequence>
<dbReference type="EMBL" id="POUB01000020">
    <property type="protein sequence ID" value="PZG01801.1"/>
    <property type="molecule type" value="Genomic_DNA"/>
</dbReference>
<proteinExistence type="predicted"/>
<dbReference type="SUPFAM" id="SSF49785">
    <property type="entry name" value="Galactose-binding domain-like"/>
    <property type="match status" value="1"/>
</dbReference>
<dbReference type="Pfam" id="PF21348">
    <property type="entry name" value="RGL11_C"/>
    <property type="match status" value="2"/>
</dbReference>
<dbReference type="SUPFAM" id="SSF69318">
    <property type="entry name" value="Integrin alpha N-terminal domain"/>
    <property type="match status" value="1"/>
</dbReference>
<keyword evidence="5" id="KW-1185">Reference proteome</keyword>
<evidence type="ECO:0000256" key="1">
    <source>
        <dbReference type="ARBA" id="ARBA00022729"/>
    </source>
</evidence>
<dbReference type="Proteomes" id="UP000248749">
    <property type="component" value="Unassembled WGS sequence"/>
</dbReference>
<protein>
    <recommendedName>
        <fullName evidence="3">CBM6 domain-containing protein</fullName>
    </recommendedName>
</protein>
<dbReference type="InterPro" id="IPR034641">
    <property type="entry name" value="RGL11"/>
</dbReference>
<dbReference type="InterPro" id="IPR008979">
    <property type="entry name" value="Galactose-bd-like_sf"/>
</dbReference>
<evidence type="ECO:0000259" key="3">
    <source>
        <dbReference type="PROSITE" id="PS51175"/>
    </source>
</evidence>
<evidence type="ECO:0000256" key="2">
    <source>
        <dbReference type="SAM" id="MobiDB-lite"/>
    </source>
</evidence>
<dbReference type="InterPro" id="IPR013783">
    <property type="entry name" value="Ig-like_fold"/>
</dbReference>
<name>A0A2W2CV95_9ACTN</name>
<dbReference type="InterPro" id="IPR005084">
    <property type="entry name" value="CBM6"/>
</dbReference>
<accession>A0A2W2CV95</accession>